<reference evidence="2 3" key="1">
    <citation type="submission" date="2024-01" db="EMBL/GenBank/DDBJ databases">
        <authorList>
            <person name="Waweru B."/>
        </authorList>
    </citation>
    <scope>NUCLEOTIDE SEQUENCE [LARGE SCALE GENOMIC DNA]</scope>
</reference>
<comment type="caution">
    <text evidence="2">The sequence shown here is derived from an EMBL/GenBank/DDBJ whole genome shotgun (WGS) entry which is preliminary data.</text>
</comment>
<gene>
    <name evidence="2" type="ORF">DCAF_LOCUS13075</name>
</gene>
<protein>
    <submittedName>
        <fullName evidence="2">Uncharacterized protein</fullName>
    </submittedName>
</protein>
<evidence type="ECO:0000313" key="3">
    <source>
        <dbReference type="Proteomes" id="UP001314170"/>
    </source>
</evidence>
<sequence>MATGKKGGHFGARAKACKSVRGMCVGECKGTCGRPKAHKLLMQRGGKLEISCVIWVIGKVKARKGGGLTRRTYNRDRERSASSLR</sequence>
<organism evidence="2 3">
    <name type="scientific">Dovyalis caffra</name>
    <dbReference type="NCBI Taxonomy" id="77055"/>
    <lineage>
        <taxon>Eukaryota</taxon>
        <taxon>Viridiplantae</taxon>
        <taxon>Streptophyta</taxon>
        <taxon>Embryophyta</taxon>
        <taxon>Tracheophyta</taxon>
        <taxon>Spermatophyta</taxon>
        <taxon>Magnoliopsida</taxon>
        <taxon>eudicotyledons</taxon>
        <taxon>Gunneridae</taxon>
        <taxon>Pentapetalae</taxon>
        <taxon>rosids</taxon>
        <taxon>fabids</taxon>
        <taxon>Malpighiales</taxon>
        <taxon>Salicaceae</taxon>
        <taxon>Flacourtieae</taxon>
        <taxon>Dovyalis</taxon>
    </lineage>
</organism>
<proteinExistence type="predicted"/>
<accession>A0AAV1RRX8</accession>
<name>A0AAV1RRX8_9ROSI</name>
<feature type="region of interest" description="Disordered" evidence="1">
    <location>
        <begin position="64"/>
        <end position="85"/>
    </location>
</feature>
<keyword evidence="3" id="KW-1185">Reference proteome</keyword>
<evidence type="ECO:0000313" key="2">
    <source>
        <dbReference type="EMBL" id="CAK7338034.1"/>
    </source>
</evidence>
<feature type="compositionally biased region" description="Basic and acidic residues" evidence="1">
    <location>
        <begin position="73"/>
        <end position="85"/>
    </location>
</feature>
<dbReference type="AlphaFoldDB" id="A0AAV1RRX8"/>
<evidence type="ECO:0000256" key="1">
    <source>
        <dbReference type="SAM" id="MobiDB-lite"/>
    </source>
</evidence>
<dbReference type="EMBL" id="CAWUPB010001108">
    <property type="protein sequence ID" value="CAK7338034.1"/>
    <property type="molecule type" value="Genomic_DNA"/>
</dbReference>
<dbReference type="Proteomes" id="UP001314170">
    <property type="component" value="Unassembled WGS sequence"/>
</dbReference>